<dbReference type="InterPro" id="IPR000210">
    <property type="entry name" value="BTB/POZ_dom"/>
</dbReference>
<accession>A0A7S4P6X3</accession>
<protein>
    <recommendedName>
        <fullName evidence="2">BTB domain-containing protein</fullName>
    </recommendedName>
</protein>
<dbReference type="AlphaFoldDB" id="A0A7S4P6X3"/>
<dbReference type="SUPFAM" id="SSF54695">
    <property type="entry name" value="POZ domain"/>
    <property type="match status" value="1"/>
</dbReference>
<dbReference type="Pfam" id="PF07707">
    <property type="entry name" value="BACK"/>
    <property type="match status" value="1"/>
</dbReference>
<dbReference type="PANTHER" id="PTHR24410">
    <property type="entry name" value="HL07962P-RELATED"/>
    <property type="match status" value="1"/>
</dbReference>
<gene>
    <name evidence="3" type="ORF">GTHE00462_LOCUS30115</name>
</gene>
<dbReference type="Gene3D" id="1.25.40.420">
    <property type="match status" value="1"/>
</dbReference>
<dbReference type="PROSITE" id="PS50097">
    <property type="entry name" value="BTB"/>
    <property type="match status" value="1"/>
</dbReference>
<dbReference type="Gene3D" id="3.30.710.10">
    <property type="entry name" value="Potassium Channel Kv1.1, Chain A"/>
    <property type="match status" value="1"/>
</dbReference>
<dbReference type="EMBL" id="HBKN01038394">
    <property type="protein sequence ID" value="CAE2325777.1"/>
    <property type="molecule type" value="Transcribed_RNA"/>
</dbReference>
<dbReference type="InterPro" id="IPR051481">
    <property type="entry name" value="BTB-POZ/Galectin-3-binding"/>
</dbReference>
<name>A0A7S4P6X3_GUITH</name>
<organism evidence="3">
    <name type="scientific">Guillardia theta</name>
    <name type="common">Cryptophyte</name>
    <name type="synonym">Cryptomonas phi</name>
    <dbReference type="NCBI Taxonomy" id="55529"/>
    <lineage>
        <taxon>Eukaryota</taxon>
        <taxon>Cryptophyceae</taxon>
        <taxon>Pyrenomonadales</taxon>
        <taxon>Geminigeraceae</taxon>
        <taxon>Guillardia</taxon>
    </lineage>
</organism>
<proteinExistence type="predicted"/>
<sequence length="601" mass="66413">MSAKRSHSEVEELSSKRSKKGTEKDQKRLSPTPSNDKSSKSDLGDCNGTDANRELQPMSRMREEQDLNAIVLKSQSIFADPMFREMWLKREFCDLFFRVEPNKVLCAHRVVLAAHSSHLQSRLYRQEEKDKSRTGSTTAVGGFDDDSTLGPIIELQDSQYEAVLALLDYVYSGSCCIERSVGRDLMDLACRWGLDGIRQALETQGMLSLTVTTCAEFLKKCFLDYVAASDGAGGMEQHGLSADGEVNEDWIDSVDARRGMELALARFEEVAETPQFLDLPEPIVAALIANDRLAVTSEKVVLNVIYEWMTKNAAEYGPEVLVKDGGKKVRGEDLLRLVRWTQLQTDFLASFGYWNKPSHLKDCRLMEMHVFEAMAYGHLPPDMKNVFEPRILNPRSLRARKAAVLFRPLERSRKSLILKASGRKVAVSAQSRTSEVRHGAMESVGMNGSDGIDAAAAPAVCTAVFGHSTQSATHSYVLEWHAGTESSGEADGYIGVMNATTLEENDSACFVLRLRGKLGEGQIGLAHISESGTDALLSGCKIQLTVNVLERRLALFRVDESGNCILLQSKDANNVAVPWIPCVGLCFPGSSFTWTHTEELP</sequence>
<feature type="region of interest" description="Disordered" evidence="1">
    <location>
        <begin position="1"/>
        <end position="60"/>
    </location>
</feature>
<feature type="domain" description="BTB" evidence="2">
    <location>
        <begin position="93"/>
        <end position="179"/>
    </location>
</feature>
<dbReference type="InterPro" id="IPR011333">
    <property type="entry name" value="SKP1/BTB/POZ_sf"/>
</dbReference>
<evidence type="ECO:0000256" key="1">
    <source>
        <dbReference type="SAM" id="MobiDB-lite"/>
    </source>
</evidence>
<dbReference type="SMART" id="SM00225">
    <property type="entry name" value="BTB"/>
    <property type="match status" value="1"/>
</dbReference>
<dbReference type="InterPro" id="IPR011705">
    <property type="entry name" value="BACK"/>
</dbReference>
<dbReference type="PANTHER" id="PTHR24410:SF23">
    <property type="entry name" value="BTB DOMAIN-CONTAINING PROTEIN-RELATED"/>
    <property type="match status" value="1"/>
</dbReference>
<evidence type="ECO:0000259" key="2">
    <source>
        <dbReference type="PROSITE" id="PS50097"/>
    </source>
</evidence>
<dbReference type="CDD" id="cd18186">
    <property type="entry name" value="BTB_POZ_ZBTB_KLHL-like"/>
    <property type="match status" value="1"/>
</dbReference>
<reference evidence="3" key="1">
    <citation type="submission" date="2021-01" db="EMBL/GenBank/DDBJ databases">
        <authorList>
            <person name="Corre E."/>
            <person name="Pelletier E."/>
            <person name="Niang G."/>
            <person name="Scheremetjew M."/>
            <person name="Finn R."/>
            <person name="Kale V."/>
            <person name="Holt S."/>
            <person name="Cochrane G."/>
            <person name="Meng A."/>
            <person name="Brown T."/>
            <person name="Cohen L."/>
        </authorList>
    </citation>
    <scope>NUCLEOTIDE SEQUENCE</scope>
    <source>
        <strain evidence="3">CCMP 2712</strain>
    </source>
</reference>
<dbReference type="Pfam" id="PF00651">
    <property type="entry name" value="BTB"/>
    <property type="match status" value="1"/>
</dbReference>
<evidence type="ECO:0000313" key="3">
    <source>
        <dbReference type="EMBL" id="CAE2325777.1"/>
    </source>
</evidence>
<feature type="compositionally biased region" description="Basic and acidic residues" evidence="1">
    <location>
        <begin position="1"/>
        <end position="28"/>
    </location>
</feature>